<dbReference type="OrthoDB" id="8908842at2759"/>
<sequence length="241" mass="27366">MPARPNSAVILSQTNKQGKKIKPNKNEKTNAEKVPVYVPNIPEPTNRAELMKYWMNLSLDDKTANKMLWISDNGSKVCRRTEEICPVLDRPERYEYSPQVLCKEVIWDMRAYWEVEFSGWVVIGATYIGAGRRANTGPSGLGENEESWGLCWSGTHYQIWYNGIDKDINNVPYCSTIGVYLDQPAGIISFYAVTGEGAEREVELLYKVKSTLDNKILPGFWVGIQSSCKLLKRPNEFAEND</sequence>
<dbReference type="Proteomes" id="UP000472265">
    <property type="component" value="Chromosome 20"/>
</dbReference>
<keyword evidence="1" id="KW-0479">Metal-binding</keyword>
<dbReference type="Pfam" id="PF00622">
    <property type="entry name" value="SPRY"/>
    <property type="match status" value="1"/>
</dbReference>
<dbReference type="GeneTree" id="ENSGT00930000151196"/>
<dbReference type="InterPro" id="IPR003879">
    <property type="entry name" value="Butyrophylin_SPRY"/>
</dbReference>
<protein>
    <submittedName>
        <fullName evidence="6">Tripartite motif-containing protein 16-like protein</fullName>
    </submittedName>
</protein>
<evidence type="ECO:0000256" key="4">
    <source>
        <dbReference type="SAM" id="MobiDB-lite"/>
    </source>
</evidence>
<dbReference type="Gene3D" id="2.60.120.920">
    <property type="match status" value="1"/>
</dbReference>
<dbReference type="InterPro" id="IPR001870">
    <property type="entry name" value="B30.2/SPRY"/>
</dbReference>
<dbReference type="AlphaFoldDB" id="A0A671Y2T5"/>
<reference evidence="6" key="1">
    <citation type="submission" date="2021-04" db="EMBL/GenBank/DDBJ databases">
        <authorList>
            <consortium name="Wellcome Sanger Institute Data Sharing"/>
        </authorList>
    </citation>
    <scope>NUCLEOTIDE SEQUENCE [LARGE SCALE GENOMIC DNA]</scope>
</reference>
<dbReference type="GO" id="GO:0008270">
    <property type="term" value="F:zinc ion binding"/>
    <property type="evidence" value="ECO:0007669"/>
    <property type="project" value="UniProtKB-KW"/>
</dbReference>
<dbReference type="SUPFAM" id="SSF49899">
    <property type="entry name" value="Concanavalin A-like lectins/glucanases"/>
    <property type="match status" value="1"/>
</dbReference>
<dbReference type="PROSITE" id="PS50188">
    <property type="entry name" value="B302_SPRY"/>
    <property type="match status" value="1"/>
</dbReference>
<dbReference type="SMART" id="SM00449">
    <property type="entry name" value="SPRY"/>
    <property type="match status" value="1"/>
</dbReference>
<keyword evidence="3" id="KW-0862">Zinc</keyword>
<gene>
    <name evidence="6" type="primary">LOC115571356</name>
</gene>
<dbReference type="InterPro" id="IPR051051">
    <property type="entry name" value="E3_ubiq-ligase_TRIM/RNF"/>
</dbReference>
<dbReference type="InParanoid" id="A0A671Y2T5"/>
<dbReference type="OMA" id="MLWISDG"/>
<keyword evidence="2" id="KW-0863">Zinc-finger</keyword>
<evidence type="ECO:0000313" key="7">
    <source>
        <dbReference type="Proteomes" id="UP000472265"/>
    </source>
</evidence>
<evidence type="ECO:0000256" key="1">
    <source>
        <dbReference type="ARBA" id="ARBA00022723"/>
    </source>
</evidence>
<dbReference type="PRINTS" id="PR01407">
    <property type="entry name" value="BUTYPHLNCDUF"/>
</dbReference>
<dbReference type="PANTHER" id="PTHR25465:SF80">
    <property type="entry name" value="TRIPARTITE MOTIF-CONTAINING PROTEIN 16-LIKE"/>
    <property type="match status" value="1"/>
</dbReference>
<dbReference type="GO" id="GO:0005737">
    <property type="term" value="C:cytoplasm"/>
    <property type="evidence" value="ECO:0007669"/>
    <property type="project" value="UniProtKB-ARBA"/>
</dbReference>
<feature type="domain" description="B30.2/SPRY" evidence="5">
    <location>
        <begin position="37"/>
        <end position="237"/>
    </location>
</feature>
<dbReference type="Pfam" id="PF13765">
    <property type="entry name" value="PRY"/>
    <property type="match status" value="1"/>
</dbReference>
<dbReference type="InterPro" id="IPR006574">
    <property type="entry name" value="PRY"/>
</dbReference>
<evidence type="ECO:0000313" key="6">
    <source>
        <dbReference type="Ensembl" id="ENSSAUP00010057411.1"/>
    </source>
</evidence>
<accession>A0A671Y2T5</accession>
<reference evidence="6" key="2">
    <citation type="submission" date="2025-08" db="UniProtKB">
        <authorList>
            <consortium name="Ensembl"/>
        </authorList>
    </citation>
    <scope>IDENTIFICATION</scope>
</reference>
<name>A0A671Y2T5_SPAAU</name>
<keyword evidence="7" id="KW-1185">Reference proteome</keyword>
<dbReference type="Ensembl" id="ENSSAUT00010060285.1">
    <property type="protein sequence ID" value="ENSSAUP00010057411.1"/>
    <property type="gene ID" value="ENSSAUG00010023489.1"/>
</dbReference>
<evidence type="ECO:0000259" key="5">
    <source>
        <dbReference type="PROSITE" id="PS50188"/>
    </source>
</evidence>
<evidence type="ECO:0000256" key="3">
    <source>
        <dbReference type="ARBA" id="ARBA00022833"/>
    </source>
</evidence>
<dbReference type="RefSeq" id="XP_030256583.1">
    <property type="nucleotide sequence ID" value="XM_030400723.1"/>
</dbReference>
<dbReference type="InterPro" id="IPR013320">
    <property type="entry name" value="ConA-like_dom_sf"/>
</dbReference>
<feature type="region of interest" description="Disordered" evidence="4">
    <location>
        <begin position="1"/>
        <end position="27"/>
    </location>
</feature>
<dbReference type="GeneID" id="115571356"/>
<proteinExistence type="predicted"/>
<dbReference type="PANTHER" id="PTHR25465">
    <property type="entry name" value="B-BOX DOMAIN CONTAINING"/>
    <property type="match status" value="1"/>
</dbReference>
<reference evidence="6" key="3">
    <citation type="submission" date="2025-09" db="UniProtKB">
        <authorList>
            <consortium name="Ensembl"/>
        </authorList>
    </citation>
    <scope>IDENTIFICATION</scope>
</reference>
<dbReference type="InterPro" id="IPR003877">
    <property type="entry name" value="SPRY_dom"/>
</dbReference>
<evidence type="ECO:0000256" key="2">
    <source>
        <dbReference type="ARBA" id="ARBA00022771"/>
    </source>
</evidence>
<organism evidence="6 7">
    <name type="scientific">Sparus aurata</name>
    <name type="common">Gilthead sea bream</name>
    <dbReference type="NCBI Taxonomy" id="8175"/>
    <lineage>
        <taxon>Eukaryota</taxon>
        <taxon>Metazoa</taxon>
        <taxon>Chordata</taxon>
        <taxon>Craniata</taxon>
        <taxon>Vertebrata</taxon>
        <taxon>Euteleostomi</taxon>
        <taxon>Actinopterygii</taxon>
        <taxon>Neopterygii</taxon>
        <taxon>Teleostei</taxon>
        <taxon>Neoteleostei</taxon>
        <taxon>Acanthomorphata</taxon>
        <taxon>Eupercaria</taxon>
        <taxon>Spariformes</taxon>
        <taxon>Sparidae</taxon>
        <taxon>Sparus</taxon>
    </lineage>
</organism>
<dbReference type="InterPro" id="IPR043136">
    <property type="entry name" value="B30.2/SPRY_sf"/>
</dbReference>